<reference evidence="12" key="3">
    <citation type="submission" date="2025-09" db="UniProtKB">
        <authorList>
            <consortium name="Ensembl"/>
        </authorList>
    </citation>
    <scope>IDENTIFICATION</scope>
    <source>
        <strain evidence="12">Glennie</strain>
    </source>
</reference>
<evidence type="ECO:0000256" key="8">
    <source>
        <dbReference type="ARBA" id="ARBA00023204"/>
    </source>
</evidence>
<dbReference type="Pfam" id="PF09507">
    <property type="entry name" value="CDC27"/>
    <property type="match status" value="1"/>
</dbReference>
<reference evidence="12 13" key="1">
    <citation type="journal article" date="2008" name="Nature">
        <title>Genome analysis of the platypus reveals unique signatures of evolution.</title>
        <authorList>
            <person name="Warren W.C."/>
            <person name="Hillier L.W."/>
            <person name="Marshall Graves J.A."/>
            <person name="Birney E."/>
            <person name="Ponting C.P."/>
            <person name="Grutzner F."/>
            <person name="Belov K."/>
            <person name="Miller W."/>
            <person name="Clarke L."/>
            <person name="Chinwalla A.T."/>
            <person name="Yang S.P."/>
            <person name="Heger A."/>
            <person name="Locke D.P."/>
            <person name="Miethke P."/>
            <person name="Waters P.D."/>
            <person name="Veyrunes F."/>
            <person name="Fulton L."/>
            <person name="Fulton B."/>
            <person name="Graves T."/>
            <person name="Wallis J."/>
            <person name="Puente X.S."/>
            <person name="Lopez-Otin C."/>
            <person name="Ordonez G.R."/>
            <person name="Eichler E.E."/>
            <person name="Chen L."/>
            <person name="Cheng Z."/>
            <person name="Deakin J.E."/>
            <person name="Alsop A."/>
            <person name="Thompson K."/>
            <person name="Kirby P."/>
            <person name="Papenfuss A.T."/>
            <person name="Wakefield M.J."/>
            <person name="Olender T."/>
            <person name="Lancet D."/>
            <person name="Huttley G.A."/>
            <person name="Smit A.F."/>
            <person name="Pask A."/>
            <person name="Temple-Smith P."/>
            <person name="Batzer M.A."/>
            <person name="Walker J.A."/>
            <person name="Konkel M.K."/>
            <person name="Harris R.S."/>
            <person name="Whittington C.M."/>
            <person name="Wong E.S."/>
            <person name="Gemmell N.J."/>
            <person name="Buschiazzo E."/>
            <person name="Vargas Jentzsch I.M."/>
            <person name="Merkel A."/>
            <person name="Schmitz J."/>
            <person name="Zemann A."/>
            <person name="Churakov G."/>
            <person name="Kriegs J.O."/>
            <person name="Brosius J."/>
            <person name="Murchison E.P."/>
            <person name="Sachidanandam R."/>
            <person name="Smith C."/>
            <person name="Hannon G.J."/>
            <person name="Tsend-Ayush E."/>
            <person name="McMillan D."/>
            <person name="Attenborough R."/>
            <person name="Rens W."/>
            <person name="Ferguson-Smith M."/>
            <person name="Lefevre C.M."/>
            <person name="Sharp J.A."/>
            <person name="Nicholas K.R."/>
            <person name="Ray D.A."/>
            <person name="Kube M."/>
            <person name="Reinhardt R."/>
            <person name="Pringle T.H."/>
            <person name="Taylor J."/>
            <person name="Jones R.C."/>
            <person name="Nixon B."/>
            <person name="Dacheux J.L."/>
            <person name="Niwa H."/>
            <person name="Sekita Y."/>
            <person name="Huang X."/>
            <person name="Stark A."/>
            <person name="Kheradpour P."/>
            <person name="Kellis M."/>
            <person name="Flicek P."/>
            <person name="Chen Y."/>
            <person name="Webber C."/>
            <person name="Hardison R."/>
            <person name="Nelson J."/>
            <person name="Hallsworth-Pepin K."/>
            <person name="Delehaunty K."/>
            <person name="Markovic C."/>
            <person name="Minx P."/>
            <person name="Feng Y."/>
            <person name="Kremitzki C."/>
            <person name="Mitreva M."/>
            <person name="Glasscock J."/>
            <person name="Wylie T."/>
            <person name="Wohldmann P."/>
            <person name="Thiru P."/>
            <person name="Nhan M.N."/>
            <person name="Pohl C.S."/>
            <person name="Smith S.M."/>
            <person name="Hou S."/>
            <person name="Nefedov M."/>
            <person name="de Jong P.J."/>
            <person name="Renfree M.B."/>
            <person name="Mardis E.R."/>
            <person name="Wilson R.K."/>
        </authorList>
    </citation>
    <scope>NUCLEOTIDE SEQUENCE [LARGE SCALE GENOMIC DNA]</scope>
    <source>
        <strain evidence="12 13">Glennie</strain>
    </source>
</reference>
<keyword evidence="13" id="KW-1185">Reference proteome</keyword>
<evidence type="ECO:0000256" key="9">
    <source>
        <dbReference type="ARBA" id="ARBA00023242"/>
    </source>
</evidence>
<dbReference type="PANTHER" id="PTHR17598:SF13">
    <property type="entry name" value="DNA POLYMERASE DELTA SUBUNIT 3"/>
    <property type="match status" value="1"/>
</dbReference>
<keyword evidence="6" id="KW-0227">DNA damage</keyword>
<dbReference type="Ensembl" id="ENSOANT00000052362.1">
    <property type="protein sequence ID" value="ENSOANP00000036001.1"/>
    <property type="gene ID" value="ENSOANG00000046791.1"/>
</dbReference>
<keyword evidence="9" id="KW-0539">Nucleus</keyword>
<keyword evidence="4" id="KW-0963">Cytoplasm</keyword>
<feature type="compositionally biased region" description="Basic and acidic residues" evidence="11">
    <location>
        <begin position="202"/>
        <end position="213"/>
    </location>
</feature>
<evidence type="ECO:0000256" key="11">
    <source>
        <dbReference type="SAM" id="MobiDB-lite"/>
    </source>
</evidence>
<dbReference type="GO" id="GO:0006260">
    <property type="term" value="P:DNA replication"/>
    <property type="evidence" value="ECO:0007669"/>
    <property type="project" value="UniProtKB-KW"/>
</dbReference>
<keyword evidence="7" id="KW-0228">DNA excision</keyword>
<dbReference type="AlphaFoldDB" id="A0A6I8N4W3"/>
<dbReference type="FunFam" id="3.90.1030.20:FF:000001">
    <property type="entry name" value="DNA polymerase delta 3, accessory subunit"/>
    <property type="match status" value="1"/>
</dbReference>
<evidence type="ECO:0000256" key="2">
    <source>
        <dbReference type="ARBA" id="ARBA00004496"/>
    </source>
</evidence>
<evidence type="ECO:0000313" key="12">
    <source>
        <dbReference type="Ensembl" id="ENSOANP00000036001.1"/>
    </source>
</evidence>
<comment type="subcellular location">
    <subcellularLocation>
        <location evidence="2">Cytoplasm</location>
    </subcellularLocation>
    <subcellularLocation>
        <location evidence="1">Nucleus</location>
    </subcellularLocation>
</comment>
<dbReference type="GO" id="GO:0005737">
    <property type="term" value="C:cytoplasm"/>
    <property type="evidence" value="ECO:0007669"/>
    <property type="project" value="UniProtKB-SubCell"/>
</dbReference>
<evidence type="ECO:0000256" key="5">
    <source>
        <dbReference type="ARBA" id="ARBA00022705"/>
    </source>
</evidence>
<keyword evidence="5" id="KW-0235">DNA replication</keyword>
<evidence type="ECO:0000256" key="6">
    <source>
        <dbReference type="ARBA" id="ARBA00022763"/>
    </source>
</evidence>
<dbReference type="InterPro" id="IPR041913">
    <property type="entry name" value="POLD3_sf"/>
</dbReference>
<dbReference type="OMA" id="ENGSCHK"/>
<feature type="region of interest" description="Disordered" evidence="11">
    <location>
        <begin position="132"/>
        <end position="229"/>
    </location>
</feature>
<dbReference type="Proteomes" id="UP000002279">
    <property type="component" value="Chromosome 2"/>
</dbReference>
<dbReference type="GO" id="GO:0071897">
    <property type="term" value="P:DNA biosynthetic process"/>
    <property type="evidence" value="ECO:0007669"/>
    <property type="project" value="UniProtKB-ARBA"/>
</dbReference>
<organism evidence="12 13">
    <name type="scientific">Ornithorhynchus anatinus</name>
    <name type="common">Duckbill platypus</name>
    <dbReference type="NCBI Taxonomy" id="9258"/>
    <lineage>
        <taxon>Eukaryota</taxon>
        <taxon>Metazoa</taxon>
        <taxon>Chordata</taxon>
        <taxon>Craniata</taxon>
        <taxon>Vertebrata</taxon>
        <taxon>Euteleostomi</taxon>
        <taxon>Mammalia</taxon>
        <taxon>Monotremata</taxon>
        <taxon>Ornithorhynchidae</taxon>
        <taxon>Ornithorhynchus</taxon>
    </lineage>
</organism>
<dbReference type="InParanoid" id="A0A6I8N4W3"/>
<evidence type="ECO:0000313" key="13">
    <source>
        <dbReference type="Proteomes" id="UP000002279"/>
    </source>
</evidence>
<dbReference type="GeneTree" id="ENSGT00940000163239"/>
<accession>A0A6I8N4W3</accession>
<reference evidence="12" key="2">
    <citation type="submission" date="2025-08" db="UniProtKB">
        <authorList>
            <consortium name="Ensembl"/>
        </authorList>
    </citation>
    <scope>IDENTIFICATION</scope>
    <source>
        <strain evidence="12">Glennie</strain>
    </source>
</reference>
<dbReference type="InterPro" id="IPR019038">
    <property type="entry name" value="POLD3"/>
</dbReference>
<name>A0A6I8N4W3_ORNAN</name>
<proteinExistence type="predicted"/>
<feature type="compositionally biased region" description="Low complexity" evidence="11">
    <location>
        <begin position="138"/>
        <end position="152"/>
    </location>
</feature>
<evidence type="ECO:0000256" key="10">
    <source>
        <dbReference type="ARBA" id="ARBA00083711"/>
    </source>
</evidence>
<dbReference type="GO" id="GO:0043625">
    <property type="term" value="C:delta DNA polymerase complex"/>
    <property type="evidence" value="ECO:0007669"/>
    <property type="project" value="InterPro"/>
</dbReference>
<protein>
    <recommendedName>
        <fullName evidence="3">DNA polymerase delta subunit 3</fullName>
    </recommendedName>
    <alternativeName>
        <fullName evidence="10">DNA polymerase delta subunit p66</fullName>
    </alternativeName>
</protein>
<evidence type="ECO:0000256" key="3">
    <source>
        <dbReference type="ARBA" id="ARBA00017589"/>
    </source>
</evidence>
<dbReference type="GO" id="GO:0006281">
    <property type="term" value="P:DNA repair"/>
    <property type="evidence" value="ECO:0007669"/>
    <property type="project" value="UniProtKB-KW"/>
</dbReference>
<keyword evidence="8" id="KW-0234">DNA repair</keyword>
<evidence type="ECO:0000256" key="7">
    <source>
        <dbReference type="ARBA" id="ARBA00022769"/>
    </source>
</evidence>
<evidence type="ECO:0000256" key="1">
    <source>
        <dbReference type="ARBA" id="ARBA00004123"/>
    </source>
</evidence>
<dbReference type="Bgee" id="ENSOANG00000046791">
    <property type="expression patterns" value="Expressed in testis and 7 other cell types or tissues"/>
</dbReference>
<dbReference type="PANTHER" id="PTHR17598">
    <property type="entry name" value="DNA POLYMERASE DELTA SUBUNIT 3"/>
    <property type="match status" value="1"/>
</dbReference>
<sequence>MADQLYLDNIDEFVVDQNKIVTYKWLSYTLGVHVNQAKQMLYDYVERRRKENSGARLHVTYLVSGNLVENGSCHKVAVVREEKLEAMKSKLAVTASIHVYSIQRAALKDSGPLFNTDYDVLKSNLHDCSLAPFGARLPSPGSGRRIPPRSRNGPPPRTSSEAPPVNGLPSNGHGPATAKPASHPPKGIMGMFATKAVSKPQDATKETKTEAKEAANVSSPGAGGGGAGGLSLPASSGLAVARPFGRRVSKYVLFLLALPYKPSFQI</sequence>
<evidence type="ECO:0000256" key="4">
    <source>
        <dbReference type="ARBA" id="ARBA00022490"/>
    </source>
</evidence>
<dbReference type="Gene3D" id="3.90.1030.20">
    <property type="entry name" value="DNA polymerase delta, p66 (Cdc27) subunit, wHTH domain"/>
    <property type="match status" value="1"/>
</dbReference>